<dbReference type="EMBL" id="JAIZPD010000006">
    <property type="protein sequence ID" value="KAH0962226.1"/>
    <property type="molecule type" value="Genomic_DNA"/>
</dbReference>
<dbReference type="GeneID" id="68355457"/>
<keyword evidence="1" id="KW-0800">Toxin</keyword>
<dbReference type="AlphaFoldDB" id="A0A9P8SIP6"/>
<keyword evidence="7" id="KW-1185">Reference proteome</keyword>
<accession>A0A9P8SIP6</accession>
<dbReference type="OrthoDB" id="4927890at2759"/>
<evidence type="ECO:0000313" key="7">
    <source>
        <dbReference type="Proteomes" id="UP000824596"/>
    </source>
</evidence>
<evidence type="ECO:0000256" key="5">
    <source>
        <dbReference type="SAM" id="SignalP"/>
    </source>
</evidence>
<dbReference type="Gene3D" id="3.90.210.10">
    <property type="entry name" value="Heat-Labile Enterotoxin, subunit A"/>
    <property type="match status" value="1"/>
</dbReference>
<organism evidence="6 7">
    <name type="scientific">Hirsutella rhossiliensis</name>
    <dbReference type="NCBI Taxonomy" id="111463"/>
    <lineage>
        <taxon>Eukaryota</taxon>
        <taxon>Fungi</taxon>
        <taxon>Dikarya</taxon>
        <taxon>Ascomycota</taxon>
        <taxon>Pezizomycotina</taxon>
        <taxon>Sordariomycetes</taxon>
        <taxon>Hypocreomycetidae</taxon>
        <taxon>Hypocreales</taxon>
        <taxon>Ophiocordycipitaceae</taxon>
        <taxon>Hirsutella</taxon>
    </lineage>
</organism>
<evidence type="ECO:0000256" key="1">
    <source>
        <dbReference type="ARBA" id="ARBA00022656"/>
    </source>
</evidence>
<sequence length="314" mass="34847">MVPRSSLVVLAFTGLLQLSGITHAAPAPLEPLQGSTSRISDYPRFLPVADTNGGEKRPSLENLQVRQAGHPRKPKPVKVLYRGDQRSPGQLIKLGGIPPRSKGPTTNETYSLQVHHLGQRKVSTAYVSTTWSFGVAVGFATQKGGPNDRAPGWIYEIHPSPNMIDMDDSLFQTSYASEKEFSAMGGIRWDQITGYMYCPLNLTGHDFTRKDLYSYQYFASFVKRFPDQQFTKNEQYNSAYDKYEPSPGMPQLGGGSVAKEYNQMTTEEWAMDFMNHTGAPVGWKGAFPLNFTAIPDFGDNKVTPVVAVPPRKML</sequence>
<dbReference type="Pfam" id="PF01375">
    <property type="entry name" value="Enterotoxin_a"/>
    <property type="match status" value="1"/>
</dbReference>
<dbReference type="RefSeq" id="XP_044719739.1">
    <property type="nucleotide sequence ID" value="XM_044864799.1"/>
</dbReference>
<protein>
    <submittedName>
        <fullName evidence="6">Heat-labile enterotoxin alpha chain domain-containing protein</fullName>
    </submittedName>
</protein>
<evidence type="ECO:0000256" key="3">
    <source>
        <dbReference type="ARBA" id="ARBA00023026"/>
    </source>
</evidence>
<reference evidence="6" key="1">
    <citation type="submission" date="2021-09" db="EMBL/GenBank/DDBJ databases">
        <title>A high-quality genome of the endoparasitic fungus Hirsutella rhossiliensis with a comparison of Hirsutella genomes reveals transposable elements contributing to genome size variation.</title>
        <authorList>
            <person name="Lin R."/>
            <person name="Jiao Y."/>
            <person name="Sun X."/>
            <person name="Ling J."/>
            <person name="Xie B."/>
            <person name="Cheng X."/>
        </authorList>
    </citation>
    <scope>NUCLEOTIDE SEQUENCE</scope>
    <source>
        <strain evidence="6">HR02</strain>
    </source>
</reference>
<keyword evidence="3" id="KW-0843">Virulence</keyword>
<evidence type="ECO:0000313" key="6">
    <source>
        <dbReference type="EMBL" id="KAH0962226.1"/>
    </source>
</evidence>
<proteinExistence type="predicted"/>
<evidence type="ECO:0000256" key="2">
    <source>
        <dbReference type="ARBA" id="ARBA00022729"/>
    </source>
</evidence>
<dbReference type="SUPFAM" id="SSF56399">
    <property type="entry name" value="ADP-ribosylation"/>
    <property type="match status" value="1"/>
</dbReference>
<evidence type="ECO:0000256" key="4">
    <source>
        <dbReference type="ARBA" id="ARBA00023157"/>
    </source>
</evidence>
<dbReference type="Proteomes" id="UP000824596">
    <property type="component" value="Unassembled WGS sequence"/>
</dbReference>
<keyword evidence="2 5" id="KW-0732">Signal</keyword>
<keyword evidence="4" id="KW-1015">Disulfide bond</keyword>
<feature type="chain" id="PRO_5040188482" evidence="5">
    <location>
        <begin position="25"/>
        <end position="314"/>
    </location>
</feature>
<dbReference type="InterPro" id="IPR001144">
    <property type="entry name" value="Enterotoxin_A"/>
</dbReference>
<feature type="signal peptide" evidence="5">
    <location>
        <begin position="1"/>
        <end position="24"/>
    </location>
</feature>
<name>A0A9P8SIP6_9HYPO</name>
<gene>
    <name evidence="6" type="ORF">HRG_06328</name>
</gene>
<dbReference type="GO" id="GO:0090729">
    <property type="term" value="F:toxin activity"/>
    <property type="evidence" value="ECO:0007669"/>
    <property type="project" value="UniProtKB-KW"/>
</dbReference>
<comment type="caution">
    <text evidence="6">The sequence shown here is derived from an EMBL/GenBank/DDBJ whole genome shotgun (WGS) entry which is preliminary data.</text>
</comment>